<feature type="region of interest" description="Disordered" evidence="1">
    <location>
        <begin position="76"/>
        <end position="103"/>
    </location>
</feature>
<evidence type="ECO:0008006" key="4">
    <source>
        <dbReference type="Google" id="ProtNLM"/>
    </source>
</evidence>
<keyword evidence="3" id="KW-1185">Reference proteome</keyword>
<dbReference type="EMBL" id="JBIMZQ010000026">
    <property type="protein sequence ID" value="KAL3663683.1"/>
    <property type="molecule type" value="Genomic_DNA"/>
</dbReference>
<reference evidence="2 3" key="1">
    <citation type="submission" date="2024-09" db="EMBL/GenBank/DDBJ databases">
        <title>Genome sequencing and assembly of Phytophthora oleae, isolate VK10A, causative agent of rot of olive drupes.</title>
        <authorList>
            <person name="Conti Taguali S."/>
            <person name="Riolo M."/>
            <person name="La Spada F."/>
            <person name="Cacciola S.O."/>
            <person name="Dionisio G."/>
        </authorList>
    </citation>
    <scope>NUCLEOTIDE SEQUENCE [LARGE SCALE GENOMIC DNA]</scope>
    <source>
        <strain evidence="2 3">VK10A</strain>
    </source>
</reference>
<dbReference type="SUPFAM" id="SSF57903">
    <property type="entry name" value="FYVE/PHD zinc finger"/>
    <property type="match status" value="1"/>
</dbReference>
<evidence type="ECO:0000313" key="2">
    <source>
        <dbReference type="EMBL" id="KAL3663683.1"/>
    </source>
</evidence>
<dbReference type="InterPro" id="IPR052727">
    <property type="entry name" value="Rab4/Rab5_effector"/>
</dbReference>
<dbReference type="InterPro" id="IPR023393">
    <property type="entry name" value="START-like_dom_sf"/>
</dbReference>
<dbReference type="PANTHER" id="PTHR13510:SF44">
    <property type="entry name" value="RABENOSYN-5"/>
    <property type="match status" value="1"/>
</dbReference>
<evidence type="ECO:0000313" key="3">
    <source>
        <dbReference type="Proteomes" id="UP001632037"/>
    </source>
</evidence>
<sequence length="433" mass="47186">MSDAASRTFIGSTVLPPVTLTDDDAHEYRSIADESFHETRALYEDFLYDRNRSLDPRRWKHVRTKGAMKVYRQRSGSIDTGISPSTSTSVTAGTTSDSMSSPDSLGMDGDALLIGPASSLSVATKIPVVVCTGTAQGSLDDVVYGMFVHDSASLRRRGIYSKDGMDDSVMLGTLESPTEEKPFDFLGVAWFLYSAPGLGAIVKQRDYVTLMSSGFATTSRGERIGYSIAQSVTHPDLPELKNLNIVRASMSFCVIFRQQSDQLVESFAHAVVDPGGSMLSFYALQEIANSILSMGALMECAEGKKLRWYLHKTSQGGSSSFFAASKSSSSSSSSASAEQTQMTESEDPSVCSYCHKTIGKLFSTQSVECTICHQCVCKHCSVSKNLVVRSRHTTSRMAAHAYNFCLGCFLASRNLPTGEIQREEVVYNRSLNR</sequence>
<dbReference type="InterPro" id="IPR011011">
    <property type="entry name" value="Znf_FYVE_PHD"/>
</dbReference>
<gene>
    <name evidence="2" type="ORF">V7S43_011098</name>
</gene>
<dbReference type="Gene3D" id="3.30.530.20">
    <property type="match status" value="1"/>
</dbReference>
<name>A0ABD3FA83_9STRA</name>
<dbReference type="Proteomes" id="UP001632037">
    <property type="component" value="Unassembled WGS sequence"/>
</dbReference>
<evidence type="ECO:0000256" key="1">
    <source>
        <dbReference type="SAM" id="MobiDB-lite"/>
    </source>
</evidence>
<dbReference type="PANTHER" id="PTHR13510">
    <property type="entry name" value="FYVE-FINGER-CONTAINING RAB5 EFFECTOR PROTEIN RABENOSYN-5-RELATED"/>
    <property type="match status" value="1"/>
</dbReference>
<accession>A0ABD3FA83</accession>
<proteinExistence type="predicted"/>
<comment type="caution">
    <text evidence="2">The sequence shown here is derived from an EMBL/GenBank/DDBJ whole genome shotgun (WGS) entry which is preliminary data.</text>
</comment>
<dbReference type="CDD" id="cd00029">
    <property type="entry name" value="C1"/>
    <property type="match status" value="1"/>
</dbReference>
<organism evidence="2 3">
    <name type="scientific">Phytophthora oleae</name>
    <dbReference type="NCBI Taxonomy" id="2107226"/>
    <lineage>
        <taxon>Eukaryota</taxon>
        <taxon>Sar</taxon>
        <taxon>Stramenopiles</taxon>
        <taxon>Oomycota</taxon>
        <taxon>Peronosporomycetes</taxon>
        <taxon>Peronosporales</taxon>
        <taxon>Peronosporaceae</taxon>
        <taxon>Phytophthora</taxon>
    </lineage>
</organism>
<dbReference type="AlphaFoldDB" id="A0ABD3FA83"/>
<protein>
    <recommendedName>
        <fullName evidence="4">FYVE-type domain-containing protein</fullName>
    </recommendedName>
</protein>
<feature type="compositionally biased region" description="Low complexity" evidence="1">
    <location>
        <begin position="83"/>
        <end position="98"/>
    </location>
</feature>